<dbReference type="OrthoDB" id="4457504at2"/>
<sequence length="280" mass="29644">MRVLTIGATGQFAGLVVPTLVRRGIQVRALIHDPDKAGRLADTGATETVFGDLRDPVSMGAALDGMDGLFLVLPAFAPDTAELGTAMVAAAQAAGVRRVVFSGVYHPSLSLVNHADTRRIEEALFNSDLEFTVLQPAMFMQGIVSGWRSAVRDGVFAMPYSKDSAMTFVDYRDVAEVAAIAFASDRLVNGTFELAAGGMVTRTELASLMSRHAGRDVAAVDVEPDVALQGMPDGAMREGLAAMFSAYTAHGFHGGNNLVLASILGRAPRTLDAFFAELEH</sequence>
<dbReference type="InterPro" id="IPR036291">
    <property type="entry name" value="NAD(P)-bd_dom_sf"/>
</dbReference>
<dbReference type="InterPro" id="IPR008030">
    <property type="entry name" value="NmrA-like"/>
</dbReference>
<gene>
    <name evidence="2" type="ORF">SAMN04515671_3156</name>
</gene>
<evidence type="ECO:0000259" key="1">
    <source>
        <dbReference type="Pfam" id="PF05368"/>
    </source>
</evidence>
<organism evidence="2 3">
    <name type="scientific">Nakamurella panacisegetis</name>
    <dbReference type="NCBI Taxonomy" id="1090615"/>
    <lineage>
        <taxon>Bacteria</taxon>
        <taxon>Bacillati</taxon>
        <taxon>Actinomycetota</taxon>
        <taxon>Actinomycetes</taxon>
        <taxon>Nakamurellales</taxon>
        <taxon>Nakamurellaceae</taxon>
        <taxon>Nakamurella</taxon>
    </lineage>
</organism>
<dbReference type="AlphaFoldDB" id="A0A1H0QNR5"/>
<dbReference type="SUPFAM" id="SSF51735">
    <property type="entry name" value="NAD(P)-binding Rossmann-fold domains"/>
    <property type="match status" value="1"/>
</dbReference>
<dbReference type="RefSeq" id="WP_090477373.1">
    <property type="nucleotide sequence ID" value="NZ_LT629710.1"/>
</dbReference>
<name>A0A1H0QNR5_9ACTN</name>
<dbReference type="PANTHER" id="PTHR43162">
    <property type="match status" value="1"/>
</dbReference>
<feature type="domain" description="NmrA-like" evidence="1">
    <location>
        <begin position="2"/>
        <end position="253"/>
    </location>
</feature>
<proteinExistence type="predicted"/>
<dbReference type="Proteomes" id="UP000198741">
    <property type="component" value="Chromosome I"/>
</dbReference>
<evidence type="ECO:0000313" key="3">
    <source>
        <dbReference type="Proteomes" id="UP000198741"/>
    </source>
</evidence>
<dbReference type="Pfam" id="PF05368">
    <property type="entry name" value="NmrA"/>
    <property type="match status" value="1"/>
</dbReference>
<protein>
    <submittedName>
        <fullName evidence="2">Uncharacterized conserved protein YbjT, contains NAD(P)-binding and DUF2867 domains</fullName>
    </submittedName>
</protein>
<evidence type="ECO:0000313" key="2">
    <source>
        <dbReference type="EMBL" id="SDP18308.1"/>
    </source>
</evidence>
<accession>A0A1H0QNR5</accession>
<dbReference type="EMBL" id="LT629710">
    <property type="protein sequence ID" value="SDP18308.1"/>
    <property type="molecule type" value="Genomic_DNA"/>
</dbReference>
<dbReference type="InterPro" id="IPR051604">
    <property type="entry name" value="Ergot_Alk_Oxidoreductase"/>
</dbReference>
<dbReference type="Gene3D" id="3.90.25.10">
    <property type="entry name" value="UDP-galactose 4-epimerase, domain 1"/>
    <property type="match status" value="1"/>
</dbReference>
<reference evidence="2 3" key="1">
    <citation type="submission" date="2016-10" db="EMBL/GenBank/DDBJ databases">
        <authorList>
            <person name="de Groot N.N."/>
        </authorList>
    </citation>
    <scope>NUCLEOTIDE SEQUENCE [LARGE SCALE GENOMIC DNA]</scope>
    <source>
        <strain evidence="3">P4-7,KCTC 19426,CECT 7604</strain>
    </source>
</reference>
<dbReference type="Gene3D" id="3.40.50.720">
    <property type="entry name" value="NAD(P)-binding Rossmann-like Domain"/>
    <property type="match status" value="1"/>
</dbReference>
<keyword evidence="3" id="KW-1185">Reference proteome</keyword>
<dbReference type="PANTHER" id="PTHR43162:SF1">
    <property type="entry name" value="PRESTALK A DIFFERENTIATION PROTEIN A"/>
    <property type="match status" value="1"/>
</dbReference>
<dbReference type="STRING" id="1090615.SAMN04515671_3156"/>